<evidence type="ECO:0000256" key="3">
    <source>
        <dbReference type="ARBA" id="ARBA00023163"/>
    </source>
</evidence>
<reference evidence="5 6" key="2">
    <citation type="journal article" date="2010" name="Stand. Genomic Sci.">
        <title>Complete genome sequence of Chitinophaga pinensis type strain (UQM 2034).</title>
        <authorList>
            <person name="Glavina Del Rio T."/>
            <person name="Abt B."/>
            <person name="Spring S."/>
            <person name="Lapidus A."/>
            <person name="Nolan M."/>
            <person name="Tice H."/>
            <person name="Copeland A."/>
            <person name="Cheng J.F."/>
            <person name="Chen F."/>
            <person name="Bruce D."/>
            <person name="Goodwin L."/>
            <person name="Pitluck S."/>
            <person name="Ivanova N."/>
            <person name="Mavromatis K."/>
            <person name="Mikhailova N."/>
            <person name="Pati A."/>
            <person name="Chen A."/>
            <person name="Palaniappan K."/>
            <person name="Land M."/>
            <person name="Hauser L."/>
            <person name="Chang Y.J."/>
            <person name="Jeffries C.D."/>
            <person name="Chain P."/>
            <person name="Saunders E."/>
            <person name="Detter J.C."/>
            <person name="Brettin T."/>
            <person name="Rohde M."/>
            <person name="Goker M."/>
            <person name="Bristow J."/>
            <person name="Eisen J.A."/>
            <person name="Markowitz V."/>
            <person name="Hugenholtz P."/>
            <person name="Kyrpides N.C."/>
            <person name="Klenk H.P."/>
            <person name="Lucas S."/>
        </authorList>
    </citation>
    <scope>NUCLEOTIDE SEQUENCE [LARGE SCALE GENOMIC DNA]</scope>
    <source>
        <strain evidence="6">ATCC 43595 / DSM 2588 / LMG 13176 / NBRC 15968 / NCIMB 11800 / UQM 2034</strain>
    </source>
</reference>
<keyword evidence="1" id="KW-0805">Transcription regulation</keyword>
<feature type="domain" description="HTH araC/xylS-type" evidence="4">
    <location>
        <begin position="208"/>
        <end position="303"/>
    </location>
</feature>
<evidence type="ECO:0000259" key="4">
    <source>
        <dbReference type="PROSITE" id="PS01124"/>
    </source>
</evidence>
<dbReference type="InterPro" id="IPR018060">
    <property type="entry name" value="HTH_AraC"/>
</dbReference>
<keyword evidence="2" id="KW-0238">DNA-binding</keyword>
<dbReference type="EMBL" id="CP001699">
    <property type="protein sequence ID" value="ACU63543.1"/>
    <property type="molecule type" value="Genomic_DNA"/>
</dbReference>
<dbReference type="Gene3D" id="1.10.10.60">
    <property type="entry name" value="Homeodomain-like"/>
    <property type="match status" value="1"/>
</dbReference>
<gene>
    <name evidence="5" type="ordered locus">Cpin_6134</name>
</gene>
<dbReference type="KEGG" id="cpi:Cpin_6134"/>
<dbReference type="PROSITE" id="PS01124">
    <property type="entry name" value="HTH_ARAC_FAMILY_2"/>
    <property type="match status" value="1"/>
</dbReference>
<sequence length="305" mass="35082">MKKKAIPHIHIGTLNTYNELLGFPKPRNPLFSIQRFEDFPLLAADGPIKLTMDFYQITFKKNCGNKIIYGQSLYDFDEGVLSFFSPKQVVIKEPDQIAPTGFIVLIHPEYLRGHALESKIKNYGFFDYAVNEALILSAEEEDFIQHIFIQLEKEFNRAIDHLSQDVILSNLDLLLTYSNRFYTRQFITRKQHYNSLLVKFEALLDELFAESTLAEKGLPNVTDIAAAFHLSSRYFSDLIKEHTGRTTQQHIHDKLIDKAKEMLSATNLSVSEIAYQLGFQHSQSFSKLFKAKTDQSPLTFRAGFN</sequence>
<evidence type="ECO:0000313" key="5">
    <source>
        <dbReference type="EMBL" id="ACU63543.1"/>
    </source>
</evidence>
<dbReference type="Pfam" id="PF12833">
    <property type="entry name" value="HTH_18"/>
    <property type="match status" value="1"/>
</dbReference>
<proteinExistence type="predicted"/>
<dbReference type="Proteomes" id="UP000002215">
    <property type="component" value="Chromosome"/>
</dbReference>
<reference evidence="6" key="1">
    <citation type="submission" date="2009-08" db="EMBL/GenBank/DDBJ databases">
        <title>The complete genome of Chitinophaga pinensis DSM 2588.</title>
        <authorList>
            <consortium name="US DOE Joint Genome Institute (JGI-PGF)"/>
            <person name="Lucas S."/>
            <person name="Copeland A."/>
            <person name="Lapidus A."/>
            <person name="Glavina del Rio T."/>
            <person name="Dalin E."/>
            <person name="Tice H."/>
            <person name="Bruce D."/>
            <person name="Goodwin L."/>
            <person name="Pitluck S."/>
            <person name="Kyrpides N."/>
            <person name="Mavromatis K."/>
            <person name="Ivanova N."/>
            <person name="Mikhailova N."/>
            <person name="Sims D."/>
            <person name="Meinche L."/>
            <person name="Brettin T."/>
            <person name="Detter J.C."/>
            <person name="Han C."/>
            <person name="Larimer F."/>
            <person name="Land M."/>
            <person name="Hauser L."/>
            <person name="Markowitz V."/>
            <person name="Cheng J.-F."/>
            <person name="Hugenholtz P."/>
            <person name="Woyke T."/>
            <person name="Wu D."/>
            <person name="Spring S."/>
            <person name="Klenk H.-P."/>
            <person name="Eisen J.A."/>
        </authorList>
    </citation>
    <scope>NUCLEOTIDE SEQUENCE [LARGE SCALE GENOMIC DNA]</scope>
    <source>
        <strain evidence="6">ATCC 43595 / DSM 2588 / LMG 13176 / NBRC 15968 / NCIMB 11800 / UQM 2034</strain>
    </source>
</reference>
<dbReference type="PANTHER" id="PTHR43280">
    <property type="entry name" value="ARAC-FAMILY TRANSCRIPTIONAL REGULATOR"/>
    <property type="match status" value="1"/>
</dbReference>
<dbReference type="SMART" id="SM00342">
    <property type="entry name" value="HTH_ARAC"/>
    <property type="match status" value="1"/>
</dbReference>
<keyword evidence="3" id="KW-0804">Transcription</keyword>
<dbReference type="InterPro" id="IPR009057">
    <property type="entry name" value="Homeodomain-like_sf"/>
</dbReference>
<dbReference type="GO" id="GO:0043565">
    <property type="term" value="F:sequence-specific DNA binding"/>
    <property type="evidence" value="ECO:0007669"/>
    <property type="project" value="InterPro"/>
</dbReference>
<evidence type="ECO:0000256" key="2">
    <source>
        <dbReference type="ARBA" id="ARBA00023125"/>
    </source>
</evidence>
<name>A0A979GVP0_CHIPD</name>
<dbReference type="GO" id="GO:0003700">
    <property type="term" value="F:DNA-binding transcription factor activity"/>
    <property type="evidence" value="ECO:0007669"/>
    <property type="project" value="InterPro"/>
</dbReference>
<protein>
    <submittedName>
        <fullName evidence="5">Transcriptional regulator, AraC family</fullName>
    </submittedName>
</protein>
<evidence type="ECO:0000256" key="1">
    <source>
        <dbReference type="ARBA" id="ARBA00023015"/>
    </source>
</evidence>
<dbReference type="PANTHER" id="PTHR43280:SF32">
    <property type="entry name" value="TRANSCRIPTIONAL REGULATORY PROTEIN"/>
    <property type="match status" value="1"/>
</dbReference>
<accession>A0A979GVP0</accession>
<dbReference type="SUPFAM" id="SSF46689">
    <property type="entry name" value="Homeodomain-like"/>
    <property type="match status" value="1"/>
</dbReference>
<dbReference type="AlphaFoldDB" id="A0A979GVP0"/>
<dbReference type="RefSeq" id="WP_012793708.1">
    <property type="nucleotide sequence ID" value="NC_013132.1"/>
</dbReference>
<organism evidence="5 6">
    <name type="scientific">Chitinophaga pinensis (strain ATCC 43595 / DSM 2588 / LMG 13176 / NBRC 15968 / NCIMB 11800 / UQM 2034)</name>
    <dbReference type="NCBI Taxonomy" id="485918"/>
    <lineage>
        <taxon>Bacteria</taxon>
        <taxon>Pseudomonadati</taxon>
        <taxon>Bacteroidota</taxon>
        <taxon>Chitinophagia</taxon>
        <taxon>Chitinophagales</taxon>
        <taxon>Chitinophagaceae</taxon>
        <taxon>Chitinophaga</taxon>
    </lineage>
</organism>
<evidence type="ECO:0000313" key="6">
    <source>
        <dbReference type="Proteomes" id="UP000002215"/>
    </source>
</evidence>